<dbReference type="AlphaFoldDB" id="A0A919NYM3"/>
<proteinExistence type="predicted"/>
<accession>A0A919NYM3</accession>
<evidence type="ECO:0000313" key="2">
    <source>
        <dbReference type="EMBL" id="GIF26234.1"/>
    </source>
</evidence>
<dbReference type="EMBL" id="BOMY01000059">
    <property type="protein sequence ID" value="GIF26234.1"/>
    <property type="molecule type" value="Genomic_DNA"/>
</dbReference>
<dbReference type="Pfam" id="PF11290">
    <property type="entry name" value="DUF3090"/>
    <property type="match status" value="1"/>
</dbReference>
<sequence length="201" mass="21985">MSHQVHSFEPPERFVAGTVGEPGDRTFFLQARGSGRVISVALEKVQVSLLAEKLEELLVEANKRFGVDLPDAPILAGHDNEPLDTPVDEEFRVGTLGLAFDVDSGTVVIEAIEAGEAEVEIELGDDVPDTDDDDDDDDDEDDDEPDDDLDRLRVRLSPEATRAFIDRARRVVAAGRPPCPLCGQPLDPAGHLCPRHNGYHR</sequence>
<evidence type="ECO:0000256" key="1">
    <source>
        <dbReference type="SAM" id="MobiDB-lite"/>
    </source>
</evidence>
<keyword evidence="3" id="KW-1185">Reference proteome</keyword>
<comment type="caution">
    <text evidence="2">The sequence shown here is derived from an EMBL/GenBank/DDBJ whole genome shotgun (WGS) entry which is preliminary data.</text>
</comment>
<gene>
    <name evidence="2" type="ORF">Ate02nite_89640</name>
</gene>
<name>A0A919NYM3_9ACTN</name>
<evidence type="ECO:0008006" key="4">
    <source>
        <dbReference type="Google" id="ProtNLM"/>
    </source>
</evidence>
<dbReference type="NCBIfam" id="TIGR03847">
    <property type="entry name" value="conserved hypothetical protein"/>
    <property type="match status" value="1"/>
</dbReference>
<protein>
    <recommendedName>
        <fullName evidence="4">Repeat protein (TIGR03847 family)</fullName>
    </recommendedName>
</protein>
<feature type="region of interest" description="Disordered" evidence="1">
    <location>
        <begin position="120"/>
        <end position="149"/>
    </location>
</feature>
<evidence type="ECO:0000313" key="3">
    <source>
        <dbReference type="Proteomes" id="UP000623608"/>
    </source>
</evidence>
<dbReference type="RefSeq" id="WP_203814043.1">
    <property type="nucleotide sequence ID" value="NZ_BOMY01000059.1"/>
</dbReference>
<organism evidence="2 3">
    <name type="scientific">Paractinoplanes tereljensis</name>
    <dbReference type="NCBI Taxonomy" id="571912"/>
    <lineage>
        <taxon>Bacteria</taxon>
        <taxon>Bacillati</taxon>
        <taxon>Actinomycetota</taxon>
        <taxon>Actinomycetes</taxon>
        <taxon>Micromonosporales</taxon>
        <taxon>Micromonosporaceae</taxon>
        <taxon>Paractinoplanes</taxon>
    </lineage>
</organism>
<reference evidence="2" key="1">
    <citation type="submission" date="2021-01" db="EMBL/GenBank/DDBJ databases">
        <title>Whole genome shotgun sequence of Actinoplanes tereljensis NBRC 105297.</title>
        <authorList>
            <person name="Komaki H."/>
            <person name="Tamura T."/>
        </authorList>
    </citation>
    <scope>NUCLEOTIDE SEQUENCE</scope>
    <source>
        <strain evidence="2">NBRC 105297</strain>
    </source>
</reference>
<dbReference type="Proteomes" id="UP000623608">
    <property type="component" value="Unassembled WGS sequence"/>
</dbReference>
<dbReference type="InterPro" id="IPR021441">
    <property type="entry name" value="DUF3090"/>
</dbReference>